<evidence type="ECO:0000313" key="3">
    <source>
        <dbReference type="Proteomes" id="UP000237798"/>
    </source>
</evidence>
<sequence>MVKPSIFSKEYERKMRRRKRNLIILVIACLLAIALAAIYVRGAFKDVVNGTDKIKSSISTENKNVKNNDENKKTSSIDKSKSADKNTQKGKNYKIELSDGKSVNLVYQGDGNDKKYKSVTPGDGSVAYDISPSAKNVVLFDSKSQSMLLVDINGNKQDVTNTQYVSTSGSVITKDAQIAANPSYIWCSSPKFLDDNNIAYISQLPWIGKTSKYVWIENIQSKNHIMVQNIQGEDIKFQGLTEKGLTVIEDGVAVYVNASGSVTQ</sequence>
<comment type="caution">
    <text evidence="2">The sequence shown here is derived from an EMBL/GenBank/DDBJ whole genome shotgun (WGS) entry which is preliminary data.</text>
</comment>
<evidence type="ECO:0000313" key="2">
    <source>
        <dbReference type="EMBL" id="PRR86056.1"/>
    </source>
</evidence>
<dbReference type="RefSeq" id="WP_207655942.1">
    <property type="nucleotide sequence ID" value="NZ_JALCPJ010000006.1"/>
</dbReference>
<keyword evidence="3" id="KW-1185">Reference proteome</keyword>
<gene>
    <name evidence="2" type="ORF">CLLU_08880</name>
</gene>
<evidence type="ECO:0000256" key="1">
    <source>
        <dbReference type="SAM" id="MobiDB-lite"/>
    </source>
</evidence>
<proteinExistence type="predicted"/>
<feature type="region of interest" description="Disordered" evidence="1">
    <location>
        <begin position="63"/>
        <end position="93"/>
    </location>
</feature>
<reference evidence="2 3" key="1">
    <citation type="submission" date="2018-03" db="EMBL/GenBank/DDBJ databases">
        <title>Genome sequence of Clostridium luticellarii DSM 29923.</title>
        <authorList>
            <person name="Poehlein A."/>
            <person name="Daniel R."/>
        </authorList>
    </citation>
    <scope>NUCLEOTIDE SEQUENCE [LARGE SCALE GENOMIC DNA]</scope>
    <source>
        <strain evidence="2 3">DSM 29923</strain>
    </source>
</reference>
<dbReference type="Proteomes" id="UP000237798">
    <property type="component" value="Unassembled WGS sequence"/>
</dbReference>
<accession>A0A2T0BQB8</accession>
<name>A0A2T0BQB8_9CLOT</name>
<dbReference type="EMBL" id="PVXP01000008">
    <property type="protein sequence ID" value="PRR86056.1"/>
    <property type="molecule type" value="Genomic_DNA"/>
</dbReference>
<protein>
    <submittedName>
        <fullName evidence="2">Uncharacterized protein</fullName>
    </submittedName>
</protein>
<organism evidence="2 3">
    <name type="scientific">Clostridium luticellarii</name>
    <dbReference type="NCBI Taxonomy" id="1691940"/>
    <lineage>
        <taxon>Bacteria</taxon>
        <taxon>Bacillati</taxon>
        <taxon>Bacillota</taxon>
        <taxon>Clostridia</taxon>
        <taxon>Eubacteriales</taxon>
        <taxon>Clostridiaceae</taxon>
        <taxon>Clostridium</taxon>
    </lineage>
</organism>
<dbReference type="AlphaFoldDB" id="A0A2T0BQB8"/>